<keyword evidence="1" id="KW-0547">Nucleotide-binding</keyword>
<protein>
    <submittedName>
        <fullName evidence="2">Ras-related protein Rab-5B</fullName>
    </submittedName>
</protein>
<dbReference type="PROSITE" id="PS51421">
    <property type="entry name" value="RAS"/>
    <property type="match status" value="1"/>
</dbReference>
<proteinExistence type="predicted"/>
<evidence type="ECO:0000313" key="3">
    <source>
        <dbReference type="Proteomes" id="UP000179807"/>
    </source>
</evidence>
<dbReference type="AlphaFoldDB" id="A0A1J4J3B4"/>
<dbReference type="EMBL" id="MLAK01001370">
    <property type="protein sequence ID" value="OHS93850.1"/>
    <property type="molecule type" value="Genomic_DNA"/>
</dbReference>
<dbReference type="SMART" id="SM00173">
    <property type="entry name" value="RAS"/>
    <property type="match status" value="1"/>
</dbReference>
<organism evidence="2 3">
    <name type="scientific">Tritrichomonas foetus</name>
    <dbReference type="NCBI Taxonomy" id="1144522"/>
    <lineage>
        <taxon>Eukaryota</taxon>
        <taxon>Metamonada</taxon>
        <taxon>Parabasalia</taxon>
        <taxon>Tritrichomonadida</taxon>
        <taxon>Tritrichomonadidae</taxon>
        <taxon>Tritrichomonas</taxon>
    </lineage>
</organism>
<dbReference type="CDD" id="cd00154">
    <property type="entry name" value="Rab"/>
    <property type="match status" value="1"/>
</dbReference>
<accession>A0A1J4J3B4</accession>
<dbReference type="NCBIfam" id="TIGR00231">
    <property type="entry name" value="small_GTP"/>
    <property type="match status" value="1"/>
</dbReference>
<dbReference type="SMART" id="SM00174">
    <property type="entry name" value="RHO"/>
    <property type="match status" value="1"/>
</dbReference>
<dbReference type="Pfam" id="PF00071">
    <property type="entry name" value="Ras"/>
    <property type="match status" value="1"/>
</dbReference>
<keyword evidence="3" id="KW-1185">Reference proteome</keyword>
<dbReference type="Proteomes" id="UP000179807">
    <property type="component" value="Unassembled WGS sequence"/>
</dbReference>
<dbReference type="InterPro" id="IPR005225">
    <property type="entry name" value="Small_GTP-bd"/>
</dbReference>
<dbReference type="GO" id="GO:0003924">
    <property type="term" value="F:GTPase activity"/>
    <property type="evidence" value="ECO:0007669"/>
    <property type="project" value="InterPro"/>
</dbReference>
<reference evidence="2" key="1">
    <citation type="submission" date="2016-10" db="EMBL/GenBank/DDBJ databases">
        <authorList>
            <person name="Benchimol M."/>
            <person name="Almeida L.G."/>
            <person name="Vasconcelos A.T."/>
            <person name="Perreira-Neves A."/>
            <person name="Rosa I.A."/>
            <person name="Tasca T."/>
            <person name="Bogo M.R."/>
            <person name="de Souza W."/>
        </authorList>
    </citation>
    <scope>NUCLEOTIDE SEQUENCE [LARGE SCALE GENOMIC DNA]</scope>
    <source>
        <strain evidence="2">K</strain>
    </source>
</reference>
<evidence type="ECO:0000313" key="2">
    <source>
        <dbReference type="EMBL" id="OHS93850.1"/>
    </source>
</evidence>
<evidence type="ECO:0000256" key="1">
    <source>
        <dbReference type="ARBA" id="ARBA00022741"/>
    </source>
</evidence>
<dbReference type="PROSITE" id="PS51419">
    <property type="entry name" value="RAB"/>
    <property type="match status" value="1"/>
</dbReference>
<dbReference type="Gene3D" id="3.40.50.300">
    <property type="entry name" value="P-loop containing nucleotide triphosphate hydrolases"/>
    <property type="match status" value="1"/>
</dbReference>
<dbReference type="SUPFAM" id="SSF52540">
    <property type="entry name" value="P-loop containing nucleoside triphosphate hydrolases"/>
    <property type="match status" value="1"/>
</dbReference>
<dbReference type="SMART" id="SM00175">
    <property type="entry name" value="RAB"/>
    <property type="match status" value="1"/>
</dbReference>
<dbReference type="VEuPathDB" id="TrichDB:TRFO_02376"/>
<dbReference type="PRINTS" id="PR00449">
    <property type="entry name" value="RASTRNSFRMNG"/>
</dbReference>
<dbReference type="PANTHER" id="PTHR47978">
    <property type="match status" value="1"/>
</dbReference>
<sequence>MRMQSASESKVILVGEPSVGKTSIIQQYHNRVFESDAESTVGASFVSKSVKTDKGDVQLHIWDTAGQERYRSLIPMYSRNACAAILVVDIQNMASFETKDTWINILKSNCLPSCKIYIVANKIDLEPTIPLDELGRWAMTEEYTFFKTSAKDYNSVEIVFQKIAIDILEGEQVKIVQNQPGSVDLNEQQKKKCC</sequence>
<dbReference type="InterPro" id="IPR001806">
    <property type="entry name" value="Small_GTPase"/>
</dbReference>
<name>A0A1J4J3B4_9EUKA</name>
<dbReference type="GeneID" id="94825356"/>
<comment type="caution">
    <text evidence="2">The sequence shown here is derived from an EMBL/GenBank/DDBJ whole genome shotgun (WGS) entry which is preliminary data.</text>
</comment>
<dbReference type="InterPro" id="IPR027417">
    <property type="entry name" value="P-loop_NTPase"/>
</dbReference>
<gene>
    <name evidence="2" type="primary">RAB5B</name>
    <name evidence="2" type="ORF">TRFO_02376</name>
</gene>
<dbReference type="GO" id="GO:0005525">
    <property type="term" value="F:GTP binding"/>
    <property type="evidence" value="ECO:0007669"/>
    <property type="project" value="InterPro"/>
</dbReference>
<dbReference type="FunFam" id="3.40.50.300:FF:000808">
    <property type="entry name" value="Small GTP-binding protein, putative"/>
    <property type="match status" value="1"/>
</dbReference>
<dbReference type="OrthoDB" id="63533at2759"/>
<dbReference type="RefSeq" id="XP_068346987.1">
    <property type="nucleotide sequence ID" value="XM_068490652.1"/>
</dbReference>